<dbReference type="KEGG" id="gfo:GFO_0751"/>
<proteinExistence type="predicted"/>
<dbReference type="HOGENOM" id="CLU_2806427_0_0_10"/>
<protein>
    <submittedName>
        <fullName evidence="1">Uncharacterized protein</fullName>
    </submittedName>
</protein>
<sequence length="67" mass="7928">MEGKSNKYILLYQSFLSFLTLDKLAKSNIREGFAKWGFFCEKVIVENFDIPRCRVHSLLNSLFNFFL</sequence>
<accession>A0LZD3</accession>
<dbReference type="AlphaFoldDB" id="A0LZD3"/>
<dbReference type="STRING" id="411154.GFO_0751"/>
<name>A0LZD3_CHRFK</name>
<evidence type="ECO:0000313" key="2">
    <source>
        <dbReference type="Proteomes" id="UP000000755"/>
    </source>
</evidence>
<evidence type="ECO:0000313" key="1">
    <source>
        <dbReference type="EMBL" id="CAL65728.1"/>
    </source>
</evidence>
<reference evidence="1 2" key="1">
    <citation type="journal article" date="2006" name="Environ. Microbiol.">
        <title>Whole genome analysis of the marine Bacteroidetes'Gramella forsetii' reveals adaptations to degradation of polymeric organic matter.</title>
        <authorList>
            <person name="Bauer M."/>
            <person name="Kube M."/>
            <person name="Teeling H."/>
            <person name="Richter M."/>
            <person name="Lombardot T."/>
            <person name="Allers E."/>
            <person name="Wuerdemann C.A."/>
            <person name="Quast C."/>
            <person name="Kuhl H."/>
            <person name="Knaust F."/>
            <person name="Woebken D."/>
            <person name="Bischof K."/>
            <person name="Mussmann M."/>
            <person name="Choudhuri J.V."/>
            <person name="Meyer F."/>
            <person name="Reinhardt R."/>
            <person name="Amann R.I."/>
            <person name="Gloeckner F.O."/>
        </authorList>
    </citation>
    <scope>NUCLEOTIDE SEQUENCE [LARGE SCALE GENOMIC DNA]</scope>
    <source>
        <strain evidence="1 2">KT0803</strain>
    </source>
</reference>
<dbReference type="Proteomes" id="UP000000755">
    <property type="component" value="Chromosome"/>
</dbReference>
<organism evidence="1 2">
    <name type="scientific">Christiangramia forsetii (strain DSM 17595 / CGMCC 1.15422 / KT0803)</name>
    <name type="common">Gramella forsetii</name>
    <dbReference type="NCBI Taxonomy" id="411154"/>
    <lineage>
        <taxon>Bacteria</taxon>
        <taxon>Pseudomonadati</taxon>
        <taxon>Bacteroidota</taxon>
        <taxon>Flavobacteriia</taxon>
        <taxon>Flavobacteriales</taxon>
        <taxon>Flavobacteriaceae</taxon>
        <taxon>Christiangramia</taxon>
    </lineage>
</organism>
<gene>
    <name evidence="1" type="ordered locus">GFO_0751</name>
</gene>
<dbReference type="EMBL" id="CU207366">
    <property type="protein sequence ID" value="CAL65728.1"/>
    <property type="molecule type" value="Genomic_DNA"/>
</dbReference>